<keyword evidence="5" id="KW-1185">Reference proteome</keyword>
<dbReference type="Pfam" id="PF09339">
    <property type="entry name" value="HTH_IclR"/>
    <property type="match status" value="1"/>
</dbReference>
<sequence>MRYRQEAIRGDIDKTGGRGVLEGAFLLLDELATVGEAGLTRLAAGAGLPKSTTHRLLSQLVELGAVQRRSGRYRIGPRTLRLGAAWPPGRVLRTAALGPMRQLAAATGASVRLNVFLSDEHRGLPNLWMYGEADRPWPAPGHRTHPAGSLSTAPTSNQITSAAFAQFVAELHGNHVALDNRQPDRPVFAVIATVRAPSGRIVAAISAGVLDDRRLSSLTPAVQRAARLASANLARHPAVRPG</sequence>
<gene>
    <name evidence="4" type="ORF">CFP75_31995</name>
</gene>
<dbReference type="Gene3D" id="1.10.10.10">
    <property type="entry name" value="Winged helix-like DNA-binding domain superfamily/Winged helix DNA-binding domain"/>
    <property type="match status" value="1"/>
</dbReference>
<dbReference type="OrthoDB" id="3613237at2"/>
<dbReference type="GO" id="GO:0003677">
    <property type="term" value="F:DNA binding"/>
    <property type="evidence" value="ECO:0007669"/>
    <property type="project" value="InterPro"/>
</dbReference>
<evidence type="ECO:0000259" key="3">
    <source>
        <dbReference type="PROSITE" id="PS51077"/>
    </source>
</evidence>
<keyword evidence="2" id="KW-0804">Transcription</keyword>
<feature type="domain" description="HTH iclR-type" evidence="3">
    <location>
        <begin position="18"/>
        <end position="77"/>
    </location>
</feature>
<dbReference type="InterPro" id="IPR050707">
    <property type="entry name" value="HTH_MetabolicPath_Reg"/>
</dbReference>
<dbReference type="PROSITE" id="PS51077">
    <property type="entry name" value="HTH_ICLR"/>
    <property type="match status" value="1"/>
</dbReference>
<protein>
    <submittedName>
        <fullName evidence="4">IclR family transcriptional regulator</fullName>
    </submittedName>
</protein>
<reference evidence="4 5" key="1">
    <citation type="submission" date="2017-07" db="EMBL/GenBank/DDBJ databases">
        <title>Amycolatopsis alba DSM 44262 Genome sequencing and assembly.</title>
        <authorList>
            <person name="Kaur N."/>
            <person name="Mayilraj S."/>
        </authorList>
    </citation>
    <scope>NUCLEOTIDE SEQUENCE [LARGE SCALE GENOMIC DNA]</scope>
    <source>
        <strain evidence="4 5">DSM 44262</strain>
    </source>
</reference>
<dbReference type="Gene3D" id="3.30.450.40">
    <property type="match status" value="1"/>
</dbReference>
<dbReference type="InterPro" id="IPR005471">
    <property type="entry name" value="Tscrpt_reg_IclR_N"/>
</dbReference>
<proteinExistence type="predicted"/>
<evidence type="ECO:0000256" key="2">
    <source>
        <dbReference type="ARBA" id="ARBA00023163"/>
    </source>
</evidence>
<dbReference type="PANTHER" id="PTHR30136:SF24">
    <property type="entry name" value="HTH-TYPE TRANSCRIPTIONAL REPRESSOR ALLR"/>
    <property type="match status" value="1"/>
</dbReference>
<dbReference type="InterPro" id="IPR036390">
    <property type="entry name" value="WH_DNA-bd_sf"/>
</dbReference>
<dbReference type="AlphaFoldDB" id="A0A229RFP8"/>
<organism evidence="4 5">
    <name type="scientific">Amycolatopsis alba DSM 44262</name>
    <dbReference type="NCBI Taxonomy" id="1125972"/>
    <lineage>
        <taxon>Bacteria</taxon>
        <taxon>Bacillati</taxon>
        <taxon>Actinomycetota</taxon>
        <taxon>Actinomycetes</taxon>
        <taxon>Pseudonocardiales</taxon>
        <taxon>Pseudonocardiaceae</taxon>
        <taxon>Amycolatopsis</taxon>
    </lineage>
</organism>
<accession>A0A229RFP8</accession>
<name>A0A229RFP8_AMYAL</name>
<evidence type="ECO:0000313" key="4">
    <source>
        <dbReference type="EMBL" id="OXM45214.1"/>
    </source>
</evidence>
<dbReference type="Proteomes" id="UP000215563">
    <property type="component" value="Unassembled WGS sequence"/>
</dbReference>
<dbReference type="GO" id="GO:0045892">
    <property type="term" value="P:negative regulation of DNA-templated transcription"/>
    <property type="evidence" value="ECO:0007669"/>
    <property type="project" value="TreeGrafter"/>
</dbReference>
<dbReference type="SUPFAM" id="SSF46785">
    <property type="entry name" value="Winged helix' DNA-binding domain"/>
    <property type="match status" value="1"/>
</dbReference>
<evidence type="ECO:0000313" key="5">
    <source>
        <dbReference type="Proteomes" id="UP000215563"/>
    </source>
</evidence>
<dbReference type="PANTHER" id="PTHR30136">
    <property type="entry name" value="HELIX-TURN-HELIX TRANSCRIPTIONAL REGULATOR, ICLR FAMILY"/>
    <property type="match status" value="1"/>
</dbReference>
<dbReference type="InterPro" id="IPR029016">
    <property type="entry name" value="GAF-like_dom_sf"/>
</dbReference>
<comment type="caution">
    <text evidence="4">The sequence shown here is derived from an EMBL/GenBank/DDBJ whole genome shotgun (WGS) entry which is preliminary data.</text>
</comment>
<dbReference type="GO" id="GO:0003700">
    <property type="term" value="F:DNA-binding transcription factor activity"/>
    <property type="evidence" value="ECO:0007669"/>
    <property type="project" value="TreeGrafter"/>
</dbReference>
<evidence type="ECO:0000256" key="1">
    <source>
        <dbReference type="ARBA" id="ARBA00023015"/>
    </source>
</evidence>
<dbReference type="SMART" id="SM00346">
    <property type="entry name" value="HTH_ICLR"/>
    <property type="match status" value="1"/>
</dbReference>
<dbReference type="EMBL" id="NMQU01000106">
    <property type="protein sequence ID" value="OXM45214.1"/>
    <property type="molecule type" value="Genomic_DNA"/>
</dbReference>
<keyword evidence="1" id="KW-0805">Transcription regulation</keyword>
<dbReference type="SUPFAM" id="SSF55781">
    <property type="entry name" value="GAF domain-like"/>
    <property type="match status" value="1"/>
</dbReference>
<dbReference type="RefSeq" id="WP_020636679.1">
    <property type="nucleotide sequence ID" value="NZ_KB913032.1"/>
</dbReference>
<dbReference type="InterPro" id="IPR036388">
    <property type="entry name" value="WH-like_DNA-bd_sf"/>
</dbReference>